<feature type="chain" id="PRO_5014943823" evidence="4">
    <location>
        <begin position="28"/>
        <end position="327"/>
    </location>
</feature>
<comment type="subcellular location">
    <subcellularLocation>
        <location evidence="1">Periplasm</location>
    </subcellularLocation>
</comment>
<dbReference type="Proteomes" id="UP000234190">
    <property type="component" value="Unassembled WGS sequence"/>
</dbReference>
<comment type="caution">
    <text evidence="6">The sequence shown here is derived from an EMBL/GenBank/DDBJ whole genome shotgun (WGS) entry which is preliminary data.</text>
</comment>
<evidence type="ECO:0000256" key="3">
    <source>
        <dbReference type="ARBA" id="ARBA00022729"/>
    </source>
</evidence>
<gene>
    <name evidence="6" type="ORF">CR159_03750</name>
</gene>
<dbReference type="GO" id="GO:0042597">
    <property type="term" value="C:periplasmic space"/>
    <property type="evidence" value="ECO:0007669"/>
    <property type="project" value="UniProtKB-SubCell"/>
</dbReference>
<evidence type="ECO:0000256" key="2">
    <source>
        <dbReference type="ARBA" id="ARBA00010742"/>
    </source>
</evidence>
<feature type="signal peptide" evidence="4">
    <location>
        <begin position="1"/>
        <end position="27"/>
    </location>
</feature>
<evidence type="ECO:0000256" key="1">
    <source>
        <dbReference type="ARBA" id="ARBA00004418"/>
    </source>
</evidence>
<dbReference type="EMBL" id="PDNW01000002">
    <property type="protein sequence ID" value="PLC51344.1"/>
    <property type="molecule type" value="Genomic_DNA"/>
</dbReference>
<reference evidence="6 7" key="1">
    <citation type="submission" date="2017-10" db="EMBL/GenBank/DDBJ databases">
        <title>Two draft genome sequences of Pusillimonas sp. strains isolated from a nitrate- and radionuclide-contaminated groundwater in Russia.</title>
        <authorList>
            <person name="Grouzdev D.S."/>
            <person name="Tourova T.P."/>
            <person name="Goeva M.A."/>
            <person name="Babich T.L."/>
            <person name="Sokolova D.S."/>
            <person name="Abdullin R."/>
            <person name="Poltaraus A.B."/>
            <person name="Toshchakov S.V."/>
            <person name="Nazina T.N."/>
        </authorList>
    </citation>
    <scope>NUCLEOTIDE SEQUENCE [LARGE SCALE GENOMIC DNA]</scope>
    <source>
        <strain evidence="6 7">JR1/69-3-13</strain>
    </source>
</reference>
<organism evidence="6 7">
    <name type="scientific">Pollutimonas subterranea</name>
    <dbReference type="NCBI Taxonomy" id="2045210"/>
    <lineage>
        <taxon>Bacteria</taxon>
        <taxon>Pseudomonadati</taxon>
        <taxon>Pseudomonadota</taxon>
        <taxon>Betaproteobacteria</taxon>
        <taxon>Burkholderiales</taxon>
        <taxon>Alcaligenaceae</taxon>
        <taxon>Pollutimonas</taxon>
    </lineage>
</organism>
<accession>A0A2N4U8K0</accession>
<dbReference type="Gene3D" id="3.40.190.10">
    <property type="entry name" value="Periplasmic binding protein-like II"/>
    <property type="match status" value="2"/>
</dbReference>
<dbReference type="Pfam" id="PF09084">
    <property type="entry name" value="NMT1"/>
    <property type="match status" value="1"/>
</dbReference>
<proteinExistence type="inferred from homology"/>
<name>A0A2N4U8K0_9BURK</name>
<evidence type="ECO:0000313" key="6">
    <source>
        <dbReference type="EMBL" id="PLC51344.1"/>
    </source>
</evidence>
<dbReference type="RefSeq" id="WP_102072664.1">
    <property type="nucleotide sequence ID" value="NZ_PDNW01000002.1"/>
</dbReference>
<dbReference type="PANTHER" id="PTHR30024">
    <property type="entry name" value="ALIPHATIC SULFONATES-BINDING PROTEIN-RELATED"/>
    <property type="match status" value="1"/>
</dbReference>
<evidence type="ECO:0000259" key="5">
    <source>
        <dbReference type="Pfam" id="PF09084"/>
    </source>
</evidence>
<evidence type="ECO:0000256" key="4">
    <source>
        <dbReference type="SAM" id="SignalP"/>
    </source>
</evidence>
<protein>
    <submittedName>
        <fullName evidence="6">Nitrate ABC transporter substrate-binding protein</fullName>
    </submittedName>
</protein>
<comment type="similarity">
    <text evidence="2">Belongs to the bacterial solute-binding protein SsuA/TauA family.</text>
</comment>
<feature type="domain" description="SsuA/THI5-like" evidence="5">
    <location>
        <begin position="42"/>
        <end position="250"/>
    </location>
</feature>
<keyword evidence="7" id="KW-1185">Reference proteome</keyword>
<dbReference type="InterPro" id="IPR015168">
    <property type="entry name" value="SsuA/THI5"/>
</dbReference>
<sequence length="327" mass="34900">MNLKPALAKVASGLVLPVIFACSSASATNLTVTHWADGMYGTPFAVAQEKGFFKEAGIDVTGFITSQGGGTTVRNALASDIPYGEVALSAAIAAIKQGVKLTIVHGGVLSLADNVWVAKKDSPLNSIMDLKGKKLGYSSPKSVTDMVSTIALSNRGILADVDRKAVGSLSSAYTALREGAVDVIYMTEPVLSREAENIKVVFKSGDEIPKLTQTVGIVRSDYLKKNPDTIKAIIEGRRKGVDYLLKNPEESGDILAKHYKIDPKIAKLAINDIMAAKGVYWSPGRLDYEGMNAMLKGLVLVKAIEEGPFDWSAIVDESLLPADQRSK</sequence>
<dbReference type="AlphaFoldDB" id="A0A2N4U8K0"/>
<dbReference type="OrthoDB" id="6809574at2"/>
<keyword evidence="3 4" id="KW-0732">Signal</keyword>
<dbReference type="SUPFAM" id="SSF53850">
    <property type="entry name" value="Periplasmic binding protein-like II"/>
    <property type="match status" value="1"/>
</dbReference>
<evidence type="ECO:0000313" key="7">
    <source>
        <dbReference type="Proteomes" id="UP000234190"/>
    </source>
</evidence>
<dbReference type="PANTHER" id="PTHR30024:SF47">
    <property type="entry name" value="TAURINE-BINDING PERIPLASMIC PROTEIN"/>
    <property type="match status" value="1"/>
</dbReference>
<dbReference type="PROSITE" id="PS51257">
    <property type="entry name" value="PROKAR_LIPOPROTEIN"/>
    <property type="match status" value="1"/>
</dbReference>